<dbReference type="Gene3D" id="2.40.100.20">
    <property type="match status" value="1"/>
</dbReference>
<organism evidence="3 4">
    <name type="scientific">Candidatus Anaerobutyricum stercoris</name>
    <dbReference type="NCBI Taxonomy" id="2838457"/>
    <lineage>
        <taxon>Bacteria</taxon>
        <taxon>Bacillati</taxon>
        <taxon>Bacillota</taxon>
        <taxon>Clostridia</taxon>
        <taxon>Lachnospirales</taxon>
        <taxon>Lachnospiraceae</taxon>
        <taxon>Anaerobutyricum</taxon>
    </lineage>
</organism>
<reference evidence="3" key="1">
    <citation type="journal article" date="2021" name="PeerJ">
        <title>Extensive microbial diversity within the chicken gut microbiome revealed by metagenomics and culture.</title>
        <authorList>
            <person name="Gilroy R."/>
            <person name="Ravi A."/>
            <person name="Getino M."/>
            <person name="Pursley I."/>
            <person name="Horton D.L."/>
            <person name="Alikhan N.F."/>
            <person name="Baker D."/>
            <person name="Gharbi K."/>
            <person name="Hall N."/>
            <person name="Watson M."/>
            <person name="Adriaenssens E.M."/>
            <person name="Foster-Nyarko E."/>
            <person name="Jarju S."/>
            <person name="Secka A."/>
            <person name="Antonio M."/>
            <person name="Oren A."/>
            <person name="Chaudhuri R.R."/>
            <person name="La Ragione R."/>
            <person name="Hildebrand F."/>
            <person name="Pallen M.J."/>
        </authorList>
    </citation>
    <scope>NUCLEOTIDE SEQUENCE</scope>
    <source>
        <strain evidence="3">CHK179-28034</strain>
    </source>
</reference>
<evidence type="ECO:0000313" key="4">
    <source>
        <dbReference type="Proteomes" id="UP000824049"/>
    </source>
</evidence>
<gene>
    <name evidence="3" type="ORF">H9968_10800</name>
</gene>
<accession>A0A9D2J7X1</accession>
<reference evidence="3" key="2">
    <citation type="submission" date="2021-04" db="EMBL/GenBank/DDBJ databases">
        <authorList>
            <person name="Gilroy R."/>
        </authorList>
    </citation>
    <scope>NUCLEOTIDE SEQUENCE</scope>
    <source>
        <strain evidence="3">CHK179-28034</strain>
    </source>
</reference>
<feature type="compositionally biased region" description="Low complexity" evidence="1">
    <location>
        <begin position="47"/>
        <end position="83"/>
    </location>
</feature>
<evidence type="ECO:0000256" key="1">
    <source>
        <dbReference type="SAM" id="MobiDB-lite"/>
    </source>
</evidence>
<sequence length="201" mass="21265">MERDACREKVGAERSDIRRKAGRRKRTAIVLCGLILALGLTACGQTGQNKQTGQGAQDSASAGTTAAAPETAEESTGTSSDSARNTISLRLTTEDGTVIEYALNDSQAAADLYSQLPLTIEVKDYSTNEKIFYPPEELDTGDAPEAAGGAGVLAYYEPWGDVVMFYDDFGTASGLYELGMVTSGSENISELSGSVRIEQAE</sequence>
<dbReference type="InterPro" id="IPR041183">
    <property type="entry name" value="Cyclophilin-like"/>
</dbReference>
<dbReference type="SUPFAM" id="SSF50891">
    <property type="entry name" value="Cyclophilin-like"/>
    <property type="match status" value="1"/>
</dbReference>
<dbReference type="Proteomes" id="UP000824049">
    <property type="component" value="Unassembled WGS sequence"/>
</dbReference>
<proteinExistence type="predicted"/>
<comment type="caution">
    <text evidence="3">The sequence shown here is derived from an EMBL/GenBank/DDBJ whole genome shotgun (WGS) entry which is preliminary data.</text>
</comment>
<dbReference type="EMBL" id="DXBR01000098">
    <property type="protein sequence ID" value="HIZ40385.1"/>
    <property type="molecule type" value="Genomic_DNA"/>
</dbReference>
<protein>
    <recommendedName>
        <fullName evidence="2">Cyclophilin-like domain-containing protein</fullName>
    </recommendedName>
</protein>
<name>A0A9D2J7X1_9FIRM</name>
<dbReference type="AlphaFoldDB" id="A0A9D2J7X1"/>
<feature type="region of interest" description="Disordered" evidence="1">
    <location>
        <begin position="47"/>
        <end position="86"/>
    </location>
</feature>
<feature type="domain" description="Cyclophilin-like" evidence="2">
    <location>
        <begin position="95"/>
        <end position="197"/>
    </location>
</feature>
<dbReference type="InterPro" id="IPR029000">
    <property type="entry name" value="Cyclophilin-like_dom_sf"/>
</dbReference>
<evidence type="ECO:0000313" key="3">
    <source>
        <dbReference type="EMBL" id="HIZ40385.1"/>
    </source>
</evidence>
<evidence type="ECO:0000259" key="2">
    <source>
        <dbReference type="Pfam" id="PF18050"/>
    </source>
</evidence>
<dbReference type="Pfam" id="PF18050">
    <property type="entry name" value="Cyclophil_like2"/>
    <property type="match status" value="1"/>
</dbReference>